<name>A0A937VY18_UNCTE</name>
<sequence>MVVTDEELRELTRQTAEKLFGPPKKGEGAYQLWRRFDPELAREMSLFYTGWLYAREVISQKQRELCAVAALTVLQRLEELRLHIGAALNVGATKEEVAEVIFQMMTYGGVPTTVEGLKICQEVLIERGIWPTE</sequence>
<dbReference type="InterPro" id="IPR003779">
    <property type="entry name" value="CMD-like"/>
</dbReference>
<dbReference type="SUPFAM" id="SSF69118">
    <property type="entry name" value="AhpD-like"/>
    <property type="match status" value="1"/>
</dbReference>
<gene>
    <name evidence="2" type="ORF">FJZ47_02370</name>
</gene>
<dbReference type="Gene3D" id="1.20.1290.10">
    <property type="entry name" value="AhpD-like"/>
    <property type="match status" value="1"/>
</dbReference>
<dbReference type="InterPro" id="IPR052512">
    <property type="entry name" value="4CMD/NDH-1_regulator"/>
</dbReference>
<comment type="caution">
    <text evidence="2">The sequence shown here is derived from an EMBL/GenBank/DDBJ whole genome shotgun (WGS) entry which is preliminary data.</text>
</comment>
<reference evidence="2" key="1">
    <citation type="submission" date="2019-03" db="EMBL/GenBank/DDBJ databases">
        <title>Lake Tanganyika Metagenome-Assembled Genomes (MAGs).</title>
        <authorList>
            <person name="Tran P."/>
        </authorList>
    </citation>
    <scope>NUCLEOTIDE SEQUENCE</scope>
    <source>
        <strain evidence="2">K_DeepCast_65m_m2_066</strain>
    </source>
</reference>
<organism evidence="2 3">
    <name type="scientific">Tectimicrobiota bacterium</name>
    <dbReference type="NCBI Taxonomy" id="2528274"/>
    <lineage>
        <taxon>Bacteria</taxon>
        <taxon>Pseudomonadati</taxon>
        <taxon>Nitrospinota/Tectimicrobiota group</taxon>
        <taxon>Candidatus Tectimicrobiota</taxon>
    </lineage>
</organism>
<dbReference type="EMBL" id="VGLS01000039">
    <property type="protein sequence ID" value="MBM3222638.1"/>
    <property type="molecule type" value="Genomic_DNA"/>
</dbReference>
<dbReference type="PANTHER" id="PTHR33570">
    <property type="entry name" value="4-CARBOXYMUCONOLACTONE DECARBOXYLASE FAMILY PROTEIN"/>
    <property type="match status" value="1"/>
</dbReference>
<dbReference type="AlphaFoldDB" id="A0A937VY18"/>
<evidence type="ECO:0000313" key="2">
    <source>
        <dbReference type="EMBL" id="MBM3222638.1"/>
    </source>
</evidence>
<evidence type="ECO:0000313" key="3">
    <source>
        <dbReference type="Proteomes" id="UP000712673"/>
    </source>
</evidence>
<dbReference type="Proteomes" id="UP000712673">
    <property type="component" value="Unassembled WGS sequence"/>
</dbReference>
<evidence type="ECO:0000259" key="1">
    <source>
        <dbReference type="Pfam" id="PF02627"/>
    </source>
</evidence>
<dbReference type="PANTHER" id="PTHR33570:SF2">
    <property type="entry name" value="CARBOXYMUCONOLACTONE DECARBOXYLASE-LIKE DOMAIN-CONTAINING PROTEIN"/>
    <property type="match status" value="1"/>
</dbReference>
<feature type="domain" description="Carboxymuconolactone decarboxylase-like" evidence="1">
    <location>
        <begin position="38"/>
        <end position="120"/>
    </location>
</feature>
<proteinExistence type="predicted"/>
<dbReference type="GO" id="GO:0051920">
    <property type="term" value="F:peroxiredoxin activity"/>
    <property type="evidence" value="ECO:0007669"/>
    <property type="project" value="InterPro"/>
</dbReference>
<dbReference type="Pfam" id="PF02627">
    <property type="entry name" value="CMD"/>
    <property type="match status" value="1"/>
</dbReference>
<accession>A0A937VY18</accession>
<protein>
    <submittedName>
        <fullName evidence="2">Carboxymuconolactone decarboxylase family protein</fullName>
    </submittedName>
</protein>
<dbReference type="InterPro" id="IPR029032">
    <property type="entry name" value="AhpD-like"/>
</dbReference>